<protein>
    <submittedName>
        <fullName evidence="1">Uncharacterized protein</fullName>
    </submittedName>
</protein>
<name>A0A923MJE8_9FIRM</name>
<reference evidence="1" key="1">
    <citation type="submission" date="2020-08" db="EMBL/GenBank/DDBJ databases">
        <title>Genome public.</title>
        <authorList>
            <person name="Liu C."/>
            <person name="Sun Q."/>
        </authorList>
    </citation>
    <scope>NUCLEOTIDE SEQUENCE</scope>
    <source>
        <strain evidence="1">BX15</strain>
    </source>
</reference>
<gene>
    <name evidence="1" type="ORF">H8Z83_06760</name>
</gene>
<comment type="caution">
    <text evidence="1">The sequence shown here is derived from an EMBL/GenBank/DDBJ whole genome shotgun (WGS) entry which is preliminary data.</text>
</comment>
<evidence type="ECO:0000313" key="2">
    <source>
        <dbReference type="Proteomes" id="UP000620327"/>
    </source>
</evidence>
<accession>A0A923MJE8</accession>
<dbReference type="Proteomes" id="UP000620327">
    <property type="component" value="Unassembled WGS sequence"/>
</dbReference>
<organism evidence="1 2">
    <name type="scientific">Dysosmobacter segnis</name>
    <dbReference type="NCBI Taxonomy" id="2763042"/>
    <lineage>
        <taxon>Bacteria</taxon>
        <taxon>Bacillati</taxon>
        <taxon>Bacillota</taxon>
        <taxon>Clostridia</taxon>
        <taxon>Eubacteriales</taxon>
        <taxon>Oscillospiraceae</taxon>
        <taxon>Dysosmobacter</taxon>
    </lineage>
</organism>
<dbReference type="EMBL" id="JACOQI010000005">
    <property type="protein sequence ID" value="MBC5770027.1"/>
    <property type="molecule type" value="Genomic_DNA"/>
</dbReference>
<sequence>MELFHLKTPYLDCPQCFFYNSRALSGTPYIGIAKQEPEGAEPLMDVTANLSDEVPLGCIAVKDYSENTGLLAFLKSIGFITEVVEKRRSGYVEIPICRYDKAVLERYSRTAGR</sequence>
<dbReference type="AlphaFoldDB" id="A0A923MJE8"/>
<keyword evidence="2" id="KW-1185">Reference proteome</keyword>
<proteinExistence type="predicted"/>
<evidence type="ECO:0000313" key="1">
    <source>
        <dbReference type="EMBL" id="MBC5770027.1"/>
    </source>
</evidence>
<dbReference type="RefSeq" id="WP_108979774.1">
    <property type="nucleotide sequence ID" value="NZ_JACOQI010000005.1"/>
</dbReference>